<feature type="domain" description="HTH marR-type" evidence="4">
    <location>
        <begin position="5"/>
        <end position="138"/>
    </location>
</feature>
<dbReference type="AlphaFoldDB" id="A0A4R1N5L9"/>
<dbReference type="OrthoDB" id="6002259at2"/>
<gene>
    <name evidence="5" type="ORF">EZJ58_0417</name>
</gene>
<dbReference type="InterPro" id="IPR036390">
    <property type="entry name" value="WH_DNA-bd_sf"/>
</dbReference>
<evidence type="ECO:0000313" key="5">
    <source>
        <dbReference type="EMBL" id="TCL02403.1"/>
    </source>
</evidence>
<evidence type="ECO:0000259" key="4">
    <source>
        <dbReference type="PROSITE" id="PS50995"/>
    </source>
</evidence>
<dbReference type="PANTHER" id="PTHR33164">
    <property type="entry name" value="TRANSCRIPTIONAL REGULATOR, MARR FAMILY"/>
    <property type="match status" value="1"/>
</dbReference>
<dbReference type="InterPro" id="IPR000835">
    <property type="entry name" value="HTH_MarR-typ"/>
</dbReference>
<dbReference type="Pfam" id="PF12802">
    <property type="entry name" value="MarR_2"/>
    <property type="match status" value="1"/>
</dbReference>
<comment type="caution">
    <text evidence="5">The sequence shown here is derived from an EMBL/GenBank/DDBJ whole genome shotgun (WGS) entry which is preliminary data.</text>
</comment>
<evidence type="ECO:0000313" key="6">
    <source>
        <dbReference type="Proteomes" id="UP000294555"/>
    </source>
</evidence>
<keyword evidence="3" id="KW-0804">Transcription</keyword>
<organism evidence="5 6">
    <name type="scientific">Sodalis ligni</name>
    <dbReference type="NCBI Taxonomy" id="2697027"/>
    <lineage>
        <taxon>Bacteria</taxon>
        <taxon>Pseudomonadati</taxon>
        <taxon>Pseudomonadota</taxon>
        <taxon>Gammaproteobacteria</taxon>
        <taxon>Enterobacterales</taxon>
        <taxon>Bruguierivoracaceae</taxon>
        <taxon>Sodalis</taxon>
    </lineage>
</organism>
<dbReference type="GO" id="GO:0003677">
    <property type="term" value="F:DNA binding"/>
    <property type="evidence" value="ECO:0007669"/>
    <property type="project" value="UniProtKB-KW"/>
</dbReference>
<dbReference type="GO" id="GO:0006950">
    <property type="term" value="P:response to stress"/>
    <property type="evidence" value="ECO:0007669"/>
    <property type="project" value="TreeGrafter"/>
</dbReference>
<keyword evidence="6" id="KW-1185">Reference proteome</keyword>
<dbReference type="PROSITE" id="PS50995">
    <property type="entry name" value="HTH_MARR_2"/>
    <property type="match status" value="1"/>
</dbReference>
<dbReference type="InterPro" id="IPR036388">
    <property type="entry name" value="WH-like_DNA-bd_sf"/>
</dbReference>
<dbReference type="InterPro" id="IPR039422">
    <property type="entry name" value="MarR/SlyA-like"/>
</dbReference>
<dbReference type="RefSeq" id="WP_132921354.1">
    <property type="nucleotide sequence ID" value="NZ_SJOI01000001.1"/>
</dbReference>
<dbReference type="Proteomes" id="UP000294555">
    <property type="component" value="Unassembled WGS sequence"/>
</dbReference>
<reference evidence="5 6" key="1">
    <citation type="submission" date="2019-02" db="EMBL/GenBank/DDBJ databases">
        <title>Investigation of anaerobic lignin degradation for improved lignocellulosic biofuels.</title>
        <authorList>
            <person name="Deangelis K."/>
        </authorList>
    </citation>
    <scope>NUCLEOTIDE SEQUENCE [LARGE SCALE GENOMIC DNA]</scope>
    <source>
        <strain evidence="5 6">159R</strain>
    </source>
</reference>
<dbReference type="PRINTS" id="PR00598">
    <property type="entry name" value="HTHMARR"/>
</dbReference>
<dbReference type="EMBL" id="SJOI01000001">
    <property type="protein sequence ID" value="TCL02403.1"/>
    <property type="molecule type" value="Genomic_DNA"/>
</dbReference>
<name>A0A4R1N5L9_9GAMM</name>
<protein>
    <submittedName>
        <fullName evidence="5">MarR family transcriptional regulator for hemolysin</fullName>
    </submittedName>
</protein>
<evidence type="ECO:0000256" key="3">
    <source>
        <dbReference type="ARBA" id="ARBA00023163"/>
    </source>
</evidence>
<evidence type="ECO:0000256" key="1">
    <source>
        <dbReference type="ARBA" id="ARBA00023015"/>
    </source>
</evidence>
<evidence type="ECO:0000256" key="2">
    <source>
        <dbReference type="ARBA" id="ARBA00023125"/>
    </source>
</evidence>
<keyword evidence="2" id="KW-0238">DNA-binding</keyword>
<dbReference type="PANTHER" id="PTHR33164:SF64">
    <property type="entry name" value="TRANSCRIPTIONAL REGULATOR SLYA"/>
    <property type="match status" value="1"/>
</dbReference>
<dbReference type="GO" id="GO:0003700">
    <property type="term" value="F:DNA-binding transcription factor activity"/>
    <property type="evidence" value="ECO:0007669"/>
    <property type="project" value="InterPro"/>
</dbReference>
<keyword evidence="1" id="KW-0805">Transcription regulation</keyword>
<dbReference type="Gene3D" id="1.10.10.10">
    <property type="entry name" value="Winged helix-like DNA-binding domain superfamily/Winged helix DNA-binding domain"/>
    <property type="match status" value="1"/>
</dbReference>
<dbReference type="SMART" id="SM00347">
    <property type="entry name" value="HTH_MARR"/>
    <property type="match status" value="1"/>
</dbReference>
<sequence length="144" mass="15762">MNTEYKNFSRLLHLTSRALRMAIDRRLKYLGLSQASWVAVAAIAGAQTPLSQSELAQFLGVEGATIVTMVDRLVKTGLVQRVPTLADRRKKLLVVTADGKALYEKVRSEADALGEEILDKVAESDLQVAMRVLAEVYAATESLS</sequence>
<accession>A0A4R1N5L9</accession>
<proteinExistence type="predicted"/>
<dbReference type="SUPFAM" id="SSF46785">
    <property type="entry name" value="Winged helix' DNA-binding domain"/>
    <property type="match status" value="1"/>
</dbReference>